<dbReference type="EMBL" id="CAACYH010000005">
    <property type="protein sequence ID" value="VFB15076.1"/>
    <property type="molecule type" value="Genomic_DNA"/>
</dbReference>
<name>A0A449I6N0_9BACE</name>
<dbReference type="RefSeq" id="WP_394366482.1">
    <property type="nucleotide sequence ID" value="NZ_CAACYH010000005.1"/>
</dbReference>
<evidence type="ECO:0000313" key="2">
    <source>
        <dbReference type="Proteomes" id="UP000396835"/>
    </source>
</evidence>
<gene>
    <name evidence="1" type="ORF">NCTC7812_02660</name>
</gene>
<organism evidence="1 2">
    <name type="scientific">Prevotella heparinolytica</name>
    <dbReference type="NCBI Taxonomy" id="28113"/>
    <lineage>
        <taxon>Bacteria</taxon>
        <taxon>Pseudomonadati</taxon>
        <taxon>Bacteroidota</taxon>
        <taxon>Bacteroidia</taxon>
        <taxon>Bacteroidales</taxon>
        <taxon>Bacteroidaceae</taxon>
        <taxon>Bacteroides</taxon>
    </lineage>
</organism>
<reference evidence="1 2" key="1">
    <citation type="submission" date="2019-02" db="EMBL/GenBank/DDBJ databases">
        <authorList>
            <consortium name="Pathogen Informatics"/>
        </authorList>
    </citation>
    <scope>NUCLEOTIDE SEQUENCE [LARGE SCALE GENOMIC DNA]</scope>
    <source>
        <strain evidence="1 2">3012STDY7078512</strain>
    </source>
</reference>
<protein>
    <submittedName>
        <fullName evidence="1">Uncharacterized protein</fullName>
    </submittedName>
</protein>
<dbReference type="InterPro" id="IPR045690">
    <property type="entry name" value="DUF6055"/>
</dbReference>
<proteinExistence type="predicted"/>
<dbReference type="AlphaFoldDB" id="A0A449I6N0"/>
<accession>A0A449I6N0</accession>
<evidence type="ECO:0000313" key="1">
    <source>
        <dbReference type="EMBL" id="VFB15076.1"/>
    </source>
</evidence>
<sequence>MDALCQLLVQYYWKQKHGADVVGQIWTQAQFPEDALMAYRRIYCGGSSDKLYEELYDYATRMVTYDIDVIRNHVKRRQKDMLRSCSRWVMDIIR</sequence>
<dbReference type="Proteomes" id="UP000396835">
    <property type="component" value="Unassembled WGS sequence"/>
</dbReference>
<dbReference type="Pfam" id="PF19527">
    <property type="entry name" value="DUF6055"/>
    <property type="match status" value="1"/>
</dbReference>